<dbReference type="PANTHER" id="PTHR35204:SF1">
    <property type="entry name" value="ENTEROTOXIN"/>
    <property type="match status" value="1"/>
</dbReference>
<dbReference type="AlphaFoldDB" id="A0A1B7MSY8"/>
<dbReference type="OrthoDB" id="2269034at2759"/>
<proteinExistence type="predicted"/>
<organism evidence="1 2">
    <name type="scientific">Rhizopogon vinicolor AM-OR11-026</name>
    <dbReference type="NCBI Taxonomy" id="1314800"/>
    <lineage>
        <taxon>Eukaryota</taxon>
        <taxon>Fungi</taxon>
        <taxon>Dikarya</taxon>
        <taxon>Basidiomycota</taxon>
        <taxon>Agaricomycotina</taxon>
        <taxon>Agaricomycetes</taxon>
        <taxon>Agaricomycetidae</taxon>
        <taxon>Boletales</taxon>
        <taxon>Suillineae</taxon>
        <taxon>Rhizopogonaceae</taxon>
        <taxon>Rhizopogon</taxon>
    </lineage>
</organism>
<dbReference type="PANTHER" id="PTHR35204">
    <property type="entry name" value="YALI0A21131P"/>
    <property type="match status" value="1"/>
</dbReference>
<evidence type="ECO:0000313" key="1">
    <source>
        <dbReference type="EMBL" id="OAX35723.1"/>
    </source>
</evidence>
<dbReference type="InParanoid" id="A0A1B7MSY8"/>
<reference evidence="1 2" key="1">
    <citation type="submission" date="2016-06" db="EMBL/GenBank/DDBJ databases">
        <title>Comparative genomics of the ectomycorrhizal sister species Rhizopogon vinicolor and Rhizopogon vesiculosus (Basidiomycota: Boletales) reveals a divergence of the mating type B locus.</title>
        <authorList>
            <consortium name="DOE Joint Genome Institute"/>
            <person name="Mujic A.B."/>
            <person name="Kuo A."/>
            <person name="Tritt A."/>
            <person name="Lipzen A."/>
            <person name="Chen C."/>
            <person name="Johnson J."/>
            <person name="Sharma A."/>
            <person name="Barry K."/>
            <person name="Grigoriev I.V."/>
            <person name="Spatafora J.W."/>
        </authorList>
    </citation>
    <scope>NUCLEOTIDE SEQUENCE [LARGE SCALE GENOMIC DNA]</scope>
    <source>
        <strain evidence="1 2">AM-OR11-026</strain>
    </source>
</reference>
<dbReference type="STRING" id="1314800.A0A1B7MSY8"/>
<gene>
    <name evidence="1" type="ORF">K503DRAFT_784875</name>
</gene>
<accession>A0A1B7MSY8</accession>
<dbReference type="EMBL" id="KV448474">
    <property type="protein sequence ID" value="OAX35723.1"/>
    <property type="molecule type" value="Genomic_DNA"/>
</dbReference>
<sequence>GIDWKTFINVIVDRYANRLELMQHLLNFTSSDSEELLQRATLMQSQLRVMLTPYLLYSVVPNSNASGVNALQWAYPIFKQCSTTHTPDLIAHIHLMTTSEHLLLKAVEETTKEICRVTTKMWAAGVMSGLDSLFEVKHNTELDIIRVFDGWRDDTHKLMSWLDWSVWIKCRPACGPEVGEKNVFDRVDLAKHRPHFQEMCFLPTWPVNAPPMERGPPRNPRDPMDAPQPMCPAISPPPENIATANMFLPLWLSTKEDWRKPQPKKNQSFMVSEIITYKEEKESEVRANRPLYIQPQCWIMPQSLVPYKLDPVLLPALRILSIITGTEASLSECFHGESLGWSENNLPDFSPPAFFLQQDQTPKFPSVRKLTMKNMLQSIHGPGKNRHFIFTAFPHVTDVVLDHDVRKIADCLALESYGDQKAPPLWSCLRQLTIEMPPMTKFHYLPQLFEWLRCRRASGLLLPVVVIRYELQRAGVKEDARDLIAVRKVVNYVTGCCKSDTKKVVKQLGRLGAVVNLRVDSWTE</sequence>
<evidence type="ECO:0000313" key="2">
    <source>
        <dbReference type="Proteomes" id="UP000092154"/>
    </source>
</evidence>
<feature type="non-terminal residue" evidence="1">
    <location>
        <position position="1"/>
    </location>
</feature>
<name>A0A1B7MSY8_9AGAM</name>
<dbReference type="InterPro" id="IPR038921">
    <property type="entry name" value="YOR389W-like"/>
</dbReference>
<keyword evidence="2" id="KW-1185">Reference proteome</keyword>
<protein>
    <submittedName>
        <fullName evidence="1">Uncharacterized protein</fullName>
    </submittedName>
</protein>
<dbReference type="Proteomes" id="UP000092154">
    <property type="component" value="Unassembled WGS sequence"/>
</dbReference>